<proteinExistence type="predicted"/>
<evidence type="ECO:0000313" key="2">
    <source>
        <dbReference type="EMBL" id="CAL1355129.1"/>
    </source>
</evidence>
<feature type="chain" id="PRO_5043987861" description="Secreted protein" evidence="1">
    <location>
        <begin position="23"/>
        <end position="102"/>
    </location>
</feature>
<sequence length="102" mass="11555">MGFYHHFAVLLQGLTVLCKHLAILLHHLTKGPHCFAEISTRRGCHQDLCSTVSSGHRDGRLAMLDVSHLLLHESSRNFTFLVPPPRNQLDRFGYSNRHISSV</sequence>
<evidence type="ECO:0000313" key="3">
    <source>
        <dbReference type="Proteomes" id="UP001497516"/>
    </source>
</evidence>
<evidence type="ECO:0000256" key="1">
    <source>
        <dbReference type="SAM" id="SignalP"/>
    </source>
</evidence>
<accession>A0AAV2CFQ7</accession>
<organism evidence="2 3">
    <name type="scientific">Linum trigynum</name>
    <dbReference type="NCBI Taxonomy" id="586398"/>
    <lineage>
        <taxon>Eukaryota</taxon>
        <taxon>Viridiplantae</taxon>
        <taxon>Streptophyta</taxon>
        <taxon>Embryophyta</taxon>
        <taxon>Tracheophyta</taxon>
        <taxon>Spermatophyta</taxon>
        <taxon>Magnoliopsida</taxon>
        <taxon>eudicotyledons</taxon>
        <taxon>Gunneridae</taxon>
        <taxon>Pentapetalae</taxon>
        <taxon>rosids</taxon>
        <taxon>fabids</taxon>
        <taxon>Malpighiales</taxon>
        <taxon>Linaceae</taxon>
        <taxon>Linum</taxon>
    </lineage>
</organism>
<keyword evidence="3" id="KW-1185">Reference proteome</keyword>
<protein>
    <recommendedName>
        <fullName evidence="4">Secreted protein</fullName>
    </recommendedName>
</protein>
<dbReference type="AlphaFoldDB" id="A0AAV2CFQ7"/>
<dbReference type="EMBL" id="OZ034813">
    <property type="protein sequence ID" value="CAL1355129.1"/>
    <property type="molecule type" value="Genomic_DNA"/>
</dbReference>
<reference evidence="2 3" key="1">
    <citation type="submission" date="2024-04" db="EMBL/GenBank/DDBJ databases">
        <authorList>
            <person name="Fracassetti M."/>
        </authorList>
    </citation>
    <scope>NUCLEOTIDE SEQUENCE [LARGE SCALE GENOMIC DNA]</scope>
</reference>
<evidence type="ECO:0008006" key="4">
    <source>
        <dbReference type="Google" id="ProtNLM"/>
    </source>
</evidence>
<name>A0AAV2CFQ7_9ROSI</name>
<dbReference type="Proteomes" id="UP001497516">
    <property type="component" value="Chromosome 1"/>
</dbReference>
<keyword evidence="1" id="KW-0732">Signal</keyword>
<gene>
    <name evidence="2" type="ORF">LTRI10_LOCUS2905</name>
</gene>
<feature type="signal peptide" evidence="1">
    <location>
        <begin position="1"/>
        <end position="22"/>
    </location>
</feature>